<comment type="subcellular location">
    <subcellularLocation>
        <location evidence="2">Membrane</location>
    </subcellularLocation>
</comment>
<dbReference type="EMBL" id="LXQE01000136">
    <property type="protein sequence ID" value="RCJ37621.1"/>
    <property type="molecule type" value="Genomic_DNA"/>
</dbReference>
<evidence type="ECO:0000256" key="4">
    <source>
        <dbReference type="ARBA" id="ARBA00022553"/>
    </source>
</evidence>
<feature type="domain" description="HAMP" evidence="10">
    <location>
        <begin position="208"/>
        <end position="260"/>
    </location>
</feature>
<keyword evidence="7" id="KW-0902">Two-component regulatory system</keyword>
<dbReference type="GO" id="GO:0000155">
    <property type="term" value="F:phosphorelay sensor kinase activity"/>
    <property type="evidence" value="ECO:0007669"/>
    <property type="project" value="InterPro"/>
</dbReference>
<evidence type="ECO:0000256" key="2">
    <source>
        <dbReference type="ARBA" id="ARBA00004370"/>
    </source>
</evidence>
<dbReference type="PROSITE" id="PS50109">
    <property type="entry name" value="HIS_KIN"/>
    <property type="match status" value="1"/>
</dbReference>
<dbReference type="PRINTS" id="PR00344">
    <property type="entry name" value="BCTRLSENSOR"/>
</dbReference>
<evidence type="ECO:0000259" key="9">
    <source>
        <dbReference type="PROSITE" id="PS50109"/>
    </source>
</evidence>
<evidence type="ECO:0000256" key="3">
    <source>
        <dbReference type="ARBA" id="ARBA00012438"/>
    </source>
</evidence>
<keyword evidence="5" id="KW-0808">Transferase</keyword>
<dbReference type="Pfam" id="PF00512">
    <property type="entry name" value="HisKA"/>
    <property type="match status" value="1"/>
</dbReference>
<dbReference type="InterPro" id="IPR003660">
    <property type="entry name" value="HAMP_dom"/>
</dbReference>
<dbReference type="EC" id="2.7.13.3" evidence="3"/>
<feature type="transmembrane region" description="Helical" evidence="8">
    <location>
        <begin position="23"/>
        <end position="44"/>
    </location>
</feature>
<sequence length="509" mass="57760">MIAINLIPFLIHSSRKGNFLTPLHTSISVLVLFLFGQQVFNLFIAHLNHEACDQVTHALLVEQEGENLLNAVIDNEEKGFLENSSRGQTNSIDYGDKKPNFNHLYNLVQDNPAQIKQLDKIRYIYNQWQRELKQKALSGSVSKSALAKSTLFDSLRNEIENLIQGQEMLLRVRKNRVRHLNDINTAINIFSTLVILLGAVLNFQLLYRRVKLPLNKLTQVCELWQAGQMEVQLCHSSIDEIGQLAGVLNAIADKTRHRQESIEGRNQQLEDMISALSHDLRIPLLATRNTLECMSRGAFGAVNDTWKEVFEEYHEANEELLKLVELLLDISRYEARSTCLAYDRLNWEKILIKVIGQVKATFTRELGFVCKISQLLPTVYGDELEIQRVLQNLLDNAVRVSKPKGEILLEITPYEEGQVKISVRDYGSGIAPQAQQKLFHRFIQGRGHRGRSGLGLYLCRQIIEAHGGNIGVESSLGEGSTFWFTLPSAINNVDCNDEQNITRCSKNDD</sequence>
<evidence type="ECO:0000313" key="11">
    <source>
        <dbReference type="EMBL" id="RCJ37621.1"/>
    </source>
</evidence>
<keyword evidence="6" id="KW-0418">Kinase</keyword>
<dbReference type="Pfam" id="PF02518">
    <property type="entry name" value="HATPase_c"/>
    <property type="match status" value="1"/>
</dbReference>
<evidence type="ECO:0000256" key="8">
    <source>
        <dbReference type="SAM" id="Phobius"/>
    </source>
</evidence>
<dbReference type="PANTHER" id="PTHR43711">
    <property type="entry name" value="TWO-COMPONENT HISTIDINE KINASE"/>
    <property type="match status" value="1"/>
</dbReference>
<dbReference type="SUPFAM" id="SSF55874">
    <property type="entry name" value="ATPase domain of HSP90 chaperone/DNA topoisomerase II/histidine kinase"/>
    <property type="match status" value="1"/>
</dbReference>
<organism evidence="11 12">
    <name type="scientific">Nostoc punctiforme NIES-2108</name>
    <dbReference type="NCBI Taxonomy" id="1356359"/>
    <lineage>
        <taxon>Bacteria</taxon>
        <taxon>Bacillati</taxon>
        <taxon>Cyanobacteriota</taxon>
        <taxon>Cyanophyceae</taxon>
        <taxon>Nostocales</taxon>
        <taxon>Nostocaceae</taxon>
        <taxon>Nostoc</taxon>
    </lineage>
</organism>
<evidence type="ECO:0000256" key="7">
    <source>
        <dbReference type="ARBA" id="ARBA00023012"/>
    </source>
</evidence>
<accession>A0A367RP35</accession>
<keyword evidence="8" id="KW-0812">Transmembrane</keyword>
<dbReference type="PANTHER" id="PTHR43711:SF1">
    <property type="entry name" value="HISTIDINE KINASE 1"/>
    <property type="match status" value="1"/>
</dbReference>
<keyword evidence="8" id="KW-1133">Transmembrane helix</keyword>
<dbReference type="Proteomes" id="UP000252085">
    <property type="component" value="Unassembled WGS sequence"/>
</dbReference>
<dbReference type="CDD" id="cd06225">
    <property type="entry name" value="HAMP"/>
    <property type="match status" value="1"/>
</dbReference>
<dbReference type="SMART" id="SM00387">
    <property type="entry name" value="HATPase_c"/>
    <property type="match status" value="1"/>
</dbReference>
<evidence type="ECO:0000256" key="1">
    <source>
        <dbReference type="ARBA" id="ARBA00000085"/>
    </source>
</evidence>
<dbReference type="Gene3D" id="6.10.340.10">
    <property type="match status" value="1"/>
</dbReference>
<reference evidence="11 12" key="1">
    <citation type="submission" date="2016-04" db="EMBL/GenBank/DDBJ databases">
        <authorList>
            <person name="Evans L.H."/>
            <person name="Alamgir A."/>
            <person name="Owens N."/>
            <person name="Weber N.D."/>
            <person name="Virtaneva K."/>
            <person name="Barbian K."/>
            <person name="Babar A."/>
            <person name="Rosenke K."/>
        </authorList>
    </citation>
    <scope>NUCLEOTIDE SEQUENCE [LARGE SCALE GENOMIC DNA]</scope>
    <source>
        <strain evidence="11">NIES-2108</strain>
    </source>
</reference>
<keyword evidence="4" id="KW-0597">Phosphoprotein</keyword>
<dbReference type="InterPro" id="IPR003661">
    <property type="entry name" value="HisK_dim/P_dom"/>
</dbReference>
<keyword evidence="8" id="KW-0472">Membrane</keyword>
<dbReference type="Gene3D" id="1.10.287.130">
    <property type="match status" value="1"/>
</dbReference>
<dbReference type="SUPFAM" id="SSF47384">
    <property type="entry name" value="Homodimeric domain of signal transducing histidine kinase"/>
    <property type="match status" value="1"/>
</dbReference>
<feature type="transmembrane region" description="Helical" evidence="8">
    <location>
        <begin position="183"/>
        <end position="207"/>
    </location>
</feature>
<dbReference type="InterPro" id="IPR005467">
    <property type="entry name" value="His_kinase_dom"/>
</dbReference>
<dbReference type="PROSITE" id="PS50885">
    <property type="entry name" value="HAMP"/>
    <property type="match status" value="1"/>
</dbReference>
<evidence type="ECO:0000259" key="10">
    <source>
        <dbReference type="PROSITE" id="PS50885"/>
    </source>
</evidence>
<feature type="domain" description="Histidine kinase" evidence="9">
    <location>
        <begin position="275"/>
        <end position="490"/>
    </location>
</feature>
<dbReference type="InterPro" id="IPR036097">
    <property type="entry name" value="HisK_dim/P_sf"/>
</dbReference>
<dbReference type="InterPro" id="IPR036890">
    <property type="entry name" value="HATPase_C_sf"/>
</dbReference>
<dbReference type="InterPro" id="IPR003594">
    <property type="entry name" value="HATPase_dom"/>
</dbReference>
<dbReference type="AlphaFoldDB" id="A0A367RP35"/>
<evidence type="ECO:0000256" key="6">
    <source>
        <dbReference type="ARBA" id="ARBA00022777"/>
    </source>
</evidence>
<dbReference type="SMART" id="SM00304">
    <property type="entry name" value="HAMP"/>
    <property type="match status" value="1"/>
</dbReference>
<comment type="caution">
    <text evidence="11">The sequence shown here is derived from an EMBL/GenBank/DDBJ whole genome shotgun (WGS) entry which is preliminary data.</text>
</comment>
<gene>
    <name evidence="11" type="ORF">A6769_12020</name>
</gene>
<dbReference type="SMART" id="SM00388">
    <property type="entry name" value="HisKA"/>
    <property type="match status" value="1"/>
</dbReference>
<dbReference type="Gene3D" id="3.30.565.10">
    <property type="entry name" value="Histidine kinase-like ATPase, C-terminal domain"/>
    <property type="match status" value="1"/>
</dbReference>
<evidence type="ECO:0000256" key="5">
    <source>
        <dbReference type="ARBA" id="ARBA00022679"/>
    </source>
</evidence>
<protein>
    <recommendedName>
        <fullName evidence="3">histidine kinase</fullName>
        <ecNumber evidence="3">2.7.13.3</ecNumber>
    </recommendedName>
</protein>
<dbReference type="GO" id="GO:0016020">
    <property type="term" value="C:membrane"/>
    <property type="evidence" value="ECO:0007669"/>
    <property type="project" value="UniProtKB-SubCell"/>
</dbReference>
<comment type="catalytic activity">
    <reaction evidence="1">
        <text>ATP + protein L-histidine = ADP + protein N-phospho-L-histidine.</text>
        <dbReference type="EC" id="2.7.13.3"/>
    </reaction>
</comment>
<proteinExistence type="predicted"/>
<name>A0A367RP35_NOSPU</name>
<dbReference type="InterPro" id="IPR050736">
    <property type="entry name" value="Sensor_HK_Regulatory"/>
</dbReference>
<evidence type="ECO:0000313" key="12">
    <source>
        <dbReference type="Proteomes" id="UP000252085"/>
    </source>
</evidence>
<dbReference type="InterPro" id="IPR004358">
    <property type="entry name" value="Sig_transdc_His_kin-like_C"/>
</dbReference>